<accession>A0A9E9M0Y2</accession>
<dbReference type="AlphaFoldDB" id="A0A9E9M0Y2"/>
<dbReference type="RefSeq" id="WP_269309524.1">
    <property type="nucleotide sequence ID" value="NZ_CP098242.1"/>
</dbReference>
<name>A0A9E9M0Y2_9BURK</name>
<dbReference type="EMBL" id="CP098242">
    <property type="protein sequence ID" value="WAW10508.1"/>
    <property type="molecule type" value="Genomic_DNA"/>
</dbReference>
<dbReference type="KEGG" id="ovb:NB640_02285"/>
<protein>
    <submittedName>
        <fullName evidence="1">Uncharacterized protein</fullName>
    </submittedName>
</protein>
<proteinExistence type="predicted"/>
<evidence type="ECO:0000313" key="2">
    <source>
        <dbReference type="Proteomes" id="UP001156215"/>
    </source>
</evidence>
<dbReference type="Proteomes" id="UP001156215">
    <property type="component" value="Chromosome"/>
</dbReference>
<gene>
    <name evidence="1" type="ORF">NB640_02285</name>
</gene>
<sequence>MQLYHLRILAHFNNARNELMAAEKILAAMPKHPDDNNHHFELQLSRDVFIEIRRIEYLIRKEIRRREYNKQRK</sequence>
<organism evidence="1 2">
    <name type="scientific">Oxalobacter vibrioformis</name>
    <dbReference type="NCBI Taxonomy" id="933080"/>
    <lineage>
        <taxon>Bacteria</taxon>
        <taxon>Pseudomonadati</taxon>
        <taxon>Pseudomonadota</taxon>
        <taxon>Betaproteobacteria</taxon>
        <taxon>Burkholderiales</taxon>
        <taxon>Oxalobacteraceae</taxon>
        <taxon>Oxalobacter</taxon>
    </lineage>
</organism>
<reference evidence="1" key="1">
    <citation type="journal article" date="2022" name="Front. Microbiol.">
        <title>New perspectives on an old grouping: The genomic and phenotypic variability of Oxalobacter formigenes and the implications for calcium oxalate stone prevention.</title>
        <authorList>
            <person name="Chmiel J.A."/>
            <person name="Carr C."/>
            <person name="Stuivenberg G.A."/>
            <person name="Venema R."/>
            <person name="Chanyi R.M."/>
            <person name="Al K.F."/>
            <person name="Giguere D."/>
            <person name="Say H."/>
            <person name="Akouris P.P."/>
            <person name="Dominguez Romero S.A."/>
            <person name="Kwong A."/>
            <person name="Tai V."/>
            <person name="Koval S.F."/>
            <person name="Razvi H."/>
            <person name="Bjazevic J."/>
            <person name="Burton J.P."/>
        </authorList>
    </citation>
    <scope>NUCLEOTIDE SEQUENCE</scope>
    <source>
        <strain evidence="1">WoOx3</strain>
    </source>
</reference>
<keyword evidence="2" id="KW-1185">Reference proteome</keyword>
<evidence type="ECO:0000313" key="1">
    <source>
        <dbReference type="EMBL" id="WAW10508.1"/>
    </source>
</evidence>